<dbReference type="AlphaFoldDB" id="A0A9W4X172"/>
<keyword evidence="2" id="KW-1185">Reference proteome</keyword>
<dbReference type="EMBL" id="CAMKVN010004780">
    <property type="protein sequence ID" value="CAI2187716.1"/>
    <property type="molecule type" value="Genomic_DNA"/>
</dbReference>
<sequence length="133" mass="15553">MSEMTEFDHSDLIRRNEFQRVKYQENLKTCCADGILREKITKLYGITTDLTTLRELGYCHKDFHSGNILQDERDSYVSDFIILMTNLLNASLKLKPNNDITLMKQCFDPNPSKRPTVLQLIDTLEIWNQAYSD</sequence>
<name>A0A9W4X172_9GLOM</name>
<accession>A0A9W4X172</accession>
<evidence type="ECO:0000313" key="1">
    <source>
        <dbReference type="EMBL" id="CAI2187716.1"/>
    </source>
</evidence>
<proteinExistence type="predicted"/>
<dbReference type="Proteomes" id="UP001153678">
    <property type="component" value="Unassembled WGS sequence"/>
</dbReference>
<organism evidence="1 2">
    <name type="scientific">Funneliformis geosporum</name>
    <dbReference type="NCBI Taxonomy" id="1117311"/>
    <lineage>
        <taxon>Eukaryota</taxon>
        <taxon>Fungi</taxon>
        <taxon>Fungi incertae sedis</taxon>
        <taxon>Mucoromycota</taxon>
        <taxon>Glomeromycotina</taxon>
        <taxon>Glomeromycetes</taxon>
        <taxon>Glomerales</taxon>
        <taxon>Glomeraceae</taxon>
        <taxon>Funneliformis</taxon>
    </lineage>
</organism>
<reference evidence="1" key="1">
    <citation type="submission" date="2022-08" db="EMBL/GenBank/DDBJ databases">
        <authorList>
            <person name="Kallberg Y."/>
            <person name="Tangrot J."/>
            <person name="Rosling A."/>
        </authorList>
    </citation>
    <scope>NUCLEOTIDE SEQUENCE</scope>
    <source>
        <strain evidence="1">Wild A</strain>
    </source>
</reference>
<dbReference type="SUPFAM" id="SSF56112">
    <property type="entry name" value="Protein kinase-like (PK-like)"/>
    <property type="match status" value="1"/>
</dbReference>
<evidence type="ECO:0000313" key="2">
    <source>
        <dbReference type="Proteomes" id="UP001153678"/>
    </source>
</evidence>
<gene>
    <name evidence="1" type="ORF">FWILDA_LOCUS13221</name>
</gene>
<comment type="caution">
    <text evidence="1">The sequence shown here is derived from an EMBL/GenBank/DDBJ whole genome shotgun (WGS) entry which is preliminary data.</text>
</comment>
<protein>
    <submittedName>
        <fullName evidence="1">3666_t:CDS:1</fullName>
    </submittedName>
</protein>
<dbReference type="InterPro" id="IPR011009">
    <property type="entry name" value="Kinase-like_dom_sf"/>
</dbReference>